<name>A0A5S9MJ00_BACIA</name>
<protein>
    <submittedName>
        <fullName evidence="1">Uncharacterized protein</fullName>
    </submittedName>
</protein>
<dbReference type="SUPFAM" id="SSF82549">
    <property type="entry name" value="DAK1/DegV-like"/>
    <property type="match status" value="1"/>
</dbReference>
<dbReference type="InterPro" id="IPR043168">
    <property type="entry name" value="DegV_C"/>
</dbReference>
<sequence length="59" mass="6828">MFLLRRFAHVKKAISRIFELFDEDASRGVPMRATLIHGNREEEAEELIAHLSEKKISSC</sequence>
<reference evidence="1 2" key="1">
    <citation type="submission" date="2019-12" db="EMBL/GenBank/DDBJ databases">
        <title>Full genome sequence of a Bacillus safensis strain isolated from commercially available natto in Indonesia.</title>
        <authorList>
            <person name="Yoshida M."/>
            <person name="Uomi M."/>
            <person name="Waturangi D."/>
            <person name="Ekaputri J.J."/>
            <person name="Setiamarga D.H.E."/>
        </authorList>
    </citation>
    <scope>NUCLEOTIDE SEQUENCE [LARGE SCALE GENOMIC DNA]</scope>
    <source>
        <strain evidence="1 2">IDN1</strain>
    </source>
</reference>
<evidence type="ECO:0000313" key="1">
    <source>
        <dbReference type="EMBL" id="BBP92622.1"/>
    </source>
</evidence>
<dbReference type="Pfam" id="PF02645">
    <property type="entry name" value="DegV"/>
    <property type="match status" value="1"/>
</dbReference>
<accession>A0A5S9MJ00</accession>
<organism evidence="1 2">
    <name type="scientific">Bacillus safensis</name>
    <dbReference type="NCBI Taxonomy" id="561879"/>
    <lineage>
        <taxon>Bacteria</taxon>
        <taxon>Bacillati</taxon>
        <taxon>Bacillota</taxon>
        <taxon>Bacilli</taxon>
        <taxon>Bacillales</taxon>
        <taxon>Bacillaceae</taxon>
        <taxon>Bacillus</taxon>
    </lineage>
</organism>
<dbReference type="Proteomes" id="UP000464658">
    <property type="component" value="Chromosome"/>
</dbReference>
<gene>
    <name evidence="1" type="ORF">BsIDN1_62400</name>
</gene>
<evidence type="ECO:0000313" key="2">
    <source>
        <dbReference type="Proteomes" id="UP000464658"/>
    </source>
</evidence>
<dbReference type="AlphaFoldDB" id="A0A5S9MJ00"/>
<proteinExistence type="predicted"/>
<dbReference type="EMBL" id="AP021906">
    <property type="protein sequence ID" value="BBP92622.1"/>
    <property type="molecule type" value="Genomic_DNA"/>
</dbReference>
<dbReference type="InterPro" id="IPR003797">
    <property type="entry name" value="DegV"/>
</dbReference>
<dbReference type="Gene3D" id="3.30.1180.10">
    <property type="match status" value="1"/>
</dbReference>